<organism evidence="2 3">
    <name type="scientific">Arthrobacter wenxiniae</name>
    <dbReference type="NCBI Taxonomy" id="2713570"/>
    <lineage>
        <taxon>Bacteria</taxon>
        <taxon>Bacillati</taxon>
        <taxon>Actinomycetota</taxon>
        <taxon>Actinomycetes</taxon>
        <taxon>Micrococcales</taxon>
        <taxon>Micrococcaceae</taxon>
        <taxon>Arthrobacter</taxon>
    </lineage>
</organism>
<dbReference type="InterPro" id="IPR012338">
    <property type="entry name" value="Beta-lactam/transpept-like"/>
</dbReference>
<name>A0A7Y7IHJ8_9MICC</name>
<dbReference type="PANTHER" id="PTHR46825:SF8">
    <property type="entry name" value="BETA-LACTAMASE-RELATED"/>
    <property type="match status" value="1"/>
</dbReference>
<feature type="domain" description="Beta-lactamase-related" evidence="1">
    <location>
        <begin position="50"/>
        <end position="345"/>
    </location>
</feature>
<dbReference type="EMBL" id="JAAMFM010000017">
    <property type="protein sequence ID" value="NVM95601.1"/>
    <property type="molecule type" value="Genomic_DNA"/>
</dbReference>
<sequence length="349" mass="38055">MMTTGGKLTALFDRFAARPDTGPMSFALSSPGRGWEWSYESEVEPKPYFAASITKLYTAAVIMQLRHQGAVSLADPFGTHLEADLIDGLNTFRGTDHSHRITVRDLLAHSSGVAGYFDQKRAGGGTVVGEVLGQDRAWTLEEAIRIAKQDMSPHFAPGTPGKAFYSDTNYHLLGRIIENVTGNSWERAVTERIILPLGLTATWPFSREVVGRYDEVAAILNGPAPVRIPLAMASVRAHGGLVSTASDGIIFLRAVLGGILFPSTYLHEMQEDWRRIFFPLRYGLGIMRYGMPRLLSGPGPREFLGHSGSSGAVLFYAPSHDLYVSGTVNQLANRSLVYRLMSRAAALAA</sequence>
<evidence type="ECO:0000313" key="3">
    <source>
        <dbReference type="Proteomes" id="UP000543556"/>
    </source>
</evidence>
<proteinExistence type="predicted"/>
<dbReference type="PANTHER" id="PTHR46825">
    <property type="entry name" value="D-ALANYL-D-ALANINE-CARBOXYPEPTIDASE/ENDOPEPTIDASE AMPH"/>
    <property type="match status" value="1"/>
</dbReference>
<dbReference type="SUPFAM" id="SSF56601">
    <property type="entry name" value="beta-lactamase/transpeptidase-like"/>
    <property type="match status" value="1"/>
</dbReference>
<keyword evidence="3" id="KW-1185">Reference proteome</keyword>
<dbReference type="InterPro" id="IPR001466">
    <property type="entry name" value="Beta-lactam-related"/>
</dbReference>
<dbReference type="RefSeq" id="WP_176635328.1">
    <property type="nucleotide sequence ID" value="NZ_JAAMFM010000017.1"/>
</dbReference>
<dbReference type="Pfam" id="PF00144">
    <property type="entry name" value="Beta-lactamase"/>
    <property type="match status" value="1"/>
</dbReference>
<evidence type="ECO:0000259" key="1">
    <source>
        <dbReference type="Pfam" id="PF00144"/>
    </source>
</evidence>
<evidence type="ECO:0000313" key="2">
    <source>
        <dbReference type="EMBL" id="NVM95601.1"/>
    </source>
</evidence>
<dbReference type="Proteomes" id="UP000543556">
    <property type="component" value="Unassembled WGS sequence"/>
</dbReference>
<gene>
    <name evidence="2" type="ORF">G6034_11860</name>
</gene>
<reference evidence="2 3" key="1">
    <citation type="submission" date="2020-02" db="EMBL/GenBank/DDBJ databases">
        <title>Genome sequence of strain AETb3-4.</title>
        <authorList>
            <person name="Gao J."/>
            <person name="Zhang X."/>
        </authorList>
    </citation>
    <scope>NUCLEOTIDE SEQUENCE [LARGE SCALE GENOMIC DNA]</scope>
    <source>
        <strain evidence="2 3">AETb3-4</strain>
    </source>
</reference>
<comment type="caution">
    <text evidence="2">The sequence shown here is derived from an EMBL/GenBank/DDBJ whole genome shotgun (WGS) entry which is preliminary data.</text>
</comment>
<dbReference type="AlphaFoldDB" id="A0A7Y7IHJ8"/>
<dbReference type="InterPro" id="IPR050491">
    <property type="entry name" value="AmpC-like"/>
</dbReference>
<accession>A0A7Y7IHJ8</accession>
<protein>
    <submittedName>
        <fullName evidence="2">Beta-lactamase family protein</fullName>
    </submittedName>
</protein>
<dbReference type="Gene3D" id="3.40.710.10">
    <property type="entry name" value="DD-peptidase/beta-lactamase superfamily"/>
    <property type="match status" value="1"/>
</dbReference>